<proteinExistence type="predicted"/>
<dbReference type="SUPFAM" id="SSF51679">
    <property type="entry name" value="Bacterial luciferase-like"/>
    <property type="match status" value="1"/>
</dbReference>
<evidence type="ECO:0000313" key="4">
    <source>
        <dbReference type="Proteomes" id="UP000240739"/>
    </source>
</evidence>
<dbReference type="PANTHER" id="PTHR43244:SF1">
    <property type="entry name" value="5,10-METHYLENETETRAHYDROMETHANOPTERIN REDUCTASE"/>
    <property type="match status" value="1"/>
</dbReference>
<dbReference type="Pfam" id="PF00296">
    <property type="entry name" value="Bac_luciferase"/>
    <property type="match status" value="1"/>
</dbReference>
<dbReference type="GO" id="GO:0016705">
    <property type="term" value="F:oxidoreductase activity, acting on paired donors, with incorporation or reduction of molecular oxygen"/>
    <property type="evidence" value="ECO:0007669"/>
    <property type="project" value="InterPro"/>
</dbReference>
<organism evidence="3 4">
    <name type="scientific">Paraconexibacter algicola</name>
    <dbReference type="NCBI Taxonomy" id="2133960"/>
    <lineage>
        <taxon>Bacteria</taxon>
        <taxon>Bacillati</taxon>
        <taxon>Actinomycetota</taxon>
        <taxon>Thermoleophilia</taxon>
        <taxon>Solirubrobacterales</taxon>
        <taxon>Paraconexibacteraceae</taxon>
        <taxon>Paraconexibacter</taxon>
    </lineage>
</organism>
<dbReference type="OrthoDB" id="5241778at2"/>
<protein>
    <submittedName>
        <fullName evidence="3">LLM class F420-dependent oxidoreductase</fullName>
    </submittedName>
</protein>
<evidence type="ECO:0000256" key="1">
    <source>
        <dbReference type="ARBA" id="ARBA00023002"/>
    </source>
</evidence>
<gene>
    <name evidence="3" type="ORF">C7Y72_07330</name>
</gene>
<feature type="domain" description="Luciferase-like" evidence="2">
    <location>
        <begin position="14"/>
        <end position="316"/>
    </location>
</feature>
<keyword evidence="1" id="KW-0560">Oxidoreductase</keyword>
<name>A0A2T4UJQ2_9ACTN</name>
<dbReference type="Proteomes" id="UP000240739">
    <property type="component" value="Unassembled WGS sequence"/>
</dbReference>
<keyword evidence="4" id="KW-1185">Reference proteome</keyword>
<dbReference type="Gene3D" id="3.20.20.30">
    <property type="entry name" value="Luciferase-like domain"/>
    <property type="match status" value="1"/>
</dbReference>
<dbReference type="AlphaFoldDB" id="A0A2T4UJQ2"/>
<comment type="caution">
    <text evidence="3">The sequence shown here is derived from an EMBL/GenBank/DDBJ whole genome shotgun (WGS) entry which is preliminary data.</text>
</comment>
<sequence length="339" mass="35742">MNIGISTVYWPWFTPEQQIEMAVLADELGLHSVWVSEAWGQDAVSMLGLLAARTEHVRLGTAIMQIPARKATAAAMAAASIDVLSGGRMMLGLGPSGPQVAEGWYGDPFARPLARTRAYVATIRAALAGERMPVQLPEGVEGTGLGKELRLLARPAQARIPIYLGATAPKGLQQCGEIADGWIGVFVDPSQPETTIRPVLDAVEAAGRPREEFEVLALTPTAIAPTVEEALDVVRPWIAFYLGAMGAKGKNFYVDLATRYGFGDAATAVQDKYLEGDQAGASAAVPRELLERVAIATTPEGLPARLQAYADAGVDTMISIPSGDLLGTVRALAAARPGA</sequence>
<dbReference type="CDD" id="cd01097">
    <property type="entry name" value="Tetrahydromethanopterin_reductase"/>
    <property type="match status" value="1"/>
</dbReference>
<reference evidence="3 4" key="1">
    <citation type="submission" date="2018-03" db="EMBL/GenBank/DDBJ databases">
        <title>Aquarubrobacter algicola gen. nov., sp. nov., a novel actinobacterium isolated from shallow eutrophic lake during the end of cyanobacterial harmful algal blooms.</title>
        <authorList>
            <person name="Chun S.J."/>
        </authorList>
    </citation>
    <scope>NUCLEOTIDE SEQUENCE [LARGE SCALE GENOMIC DNA]</scope>
    <source>
        <strain evidence="3 4">Seoho-28</strain>
    </source>
</reference>
<dbReference type="EMBL" id="PYYB01000001">
    <property type="protein sequence ID" value="PTL59473.1"/>
    <property type="molecule type" value="Genomic_DNA"/>
</dbReference>
<dbReference type="InterPro" id="IPR036661">
    <property type="entry name" value="Luciferase-like_sf"/>
</dbReference>
<dbReference type="RefSeq" id="WP_107568118.1">
    <property type="nucleotide sequence ID" value="NZ_PYYB01000001.1"/>
</dbReference>
<dbReference type="InterPro" id="IPR050564">
    <property type="entry name" value="F420-G6PD/mer"/>
</dbReference>
<evidence type="ECO:0000259" key="2">
    <source>
        <dbReference type="Pfam" id="PF00296"/>
    </source>
</evidence>
<evidence type="ECO:0000313" key="3">
    <source>
        <dbReference type="EMBL" id="PTL59473.1"/>
    </source>
</evidence>
<dbReference type="InterPro" id="IPR011251">
    <property type="entry name" value="Luciferase-like_dom"/>
</dbReference>
<dbReference type="PANTHER" id="PTHR43244">
    <property type="match status" value="1"/>
</dbReference>
<accession>A0A2T4UJQ2</accession>